<gene>
    <name evidence="3" type="ORF">GCM10009839_04310</name>
</gene>
<evidence type="ECO:0000259" key="2">
    <source>
        <dbReference type="Pfam" id="PF21725"/>
    </source>
</evidence>
<evidence type="ECO:0000313" key="4">
    <source>
        <dbReference type="Proteomes" id="UP001500751"/>
    </source>
</evidence>
<protein>
    <recommendedName>
        <fullName evidence="2">Putative T7SS secretion signal domain-containing protein</fullName>
    </recommendedName>
</protein>
<feature type="domain" description="Putative T7SS secretion signal" evidence="2">
    <location>
        <begin position="16"/>
        <end position="200"/>
    </location>
</feature>
<evidence type="ECO:0000313" key="3">
    <source>
        <dbReference type="EMBL" id="GAA2012892.1"/>
    </source>
</evidence>
<reference evidence="3 4" key="1">
    <citation type="journal article" date="2019" name="Int. J. Syst. Evol. Microbiol.">
        <title>The Global Catalogue of Microorganisms (GCM) 10K type strain sequencing project: providing services to taxonomists for standard genome sequencing and annotation.</title>
        <authorList>
            <consortium name="The Broad Institute Genomics Platform"/>
            <consortium name="The Broad Institute Genome Sequencing Center for Infectious Disease"/>
            <person name="Wu L."/>
            <person name="Ma J."/>
        </authorList>
    </citation>
    <scope>NUCLEOTIDE SEQUENCE [LARGE SCALE GENOMIC DNA]</scope>
    <source>
        <strain evidence="3 4">JCM 16014</strain>
    </source>
</reference>
<sequence>MAIDWDHEVYNSGDNIPGDPEQVAALGRDYRDTADAIRKQAAAIRNLVNGQGWDSDSGREFQKTSGETADKLEKAHSRYDAAANALGTGVAYPPSTATWAMSLAYAQQLAKDAIRRGQEAQANSRTAQHQIDQHNQQQADLPPPPPGAPPAGPDHVLGKLNDTKSGYDADLAQAEKDLQHARDVRDQQANKFADAIVGAYNNDGLKDGFWTKVGAAVEDIAQVVGHWAGLAASILGVLALALSWVPVVGEVLGALAAIASVVALVCDVINALDGRGTWLDVGIDVLGVVSCGSGRLLGNAAKGAKFIEVLNGMKGMRGVTRAMRFAKAGEAAGITGGKAAKLATANKFIADLPKSGMGRYWAMGKTAVNPSAYWNGMKDGAEAFGKLGFKGALKDGIAGYPTSLMTRGGKAGYFAWATVPVALGWSNLGAIDSDHNPLSTASTWNGLDWAKHHIPVVGANGIGGGFQWKVPEG</sequence>
<dbReference type="Proteomes" id="UP001500751">
    <property type="component" value="Unassembled WGS sequence"/>
</dbReference>
<feature type="compositionally biased region" description="Low complexity" evidence="1">
    <location>
        <begin position="127"/>
        <end position="140"/>
    </location>
</feature>
<organism evidence="3 4">
    <name type="scientific">Catenulispora yoronensis</name>
    <dbReference type="NCBI Taxonomy" id="450799"/>
    <lineage>
        <taxon>Bacteria</taxon>
        <taxon>Bacillati</taxon>
        <taxon>Actinomycetota</taxon>
        <taxon>Actinomycetes</taxon>
        <taxon>Catenulisporales</taxon>
        <taxon>Catenulisporaceae</taxon>
        <taxon>Catenulispora</taxon>
    </lineage>
</organism>
<keyword evidence="4" id="KW-1185">Reference proteome</keyword>
<proteinExistence type="predicted"/>
<evidence type="ECO:0000256" key="1">
    <source>
        <dbReference type="SAM" id="MobiDB-lite"/>
    </source>
</evidence>
<dbReference type="Pfam" id="PF21725">
    <property type="entry name" value="T7SS_signal"/>
    <property type="match status" value="1"/>
</dbReference>
<feature type="compositionally biased region" description="Pro residues" evidence="1">
    <location>
        <begin position="141"/>
        <end position="152"/>
    </location>
</feature>
<dbReference type="RefSeq" id="WP_344663741.1">
    <property type="nucleotide sequence ID" value="NZ_BAAAQN010000002.1"/>
</dbReference>
<accession>A0ABN2TLN5</accession>
<dbReference type="InterPro" id="IPR049082">
    <property type="entry name" value="T7SS_signal"/>
</dbReference>
<dbReference type="EMBL" id="BAAAQN010000002">
    <property type="protein sequence ID" value="GAA2012892.1"/>
    <property type="molecule type" value="Genomic_DNA"/>
</dbReference>
<comment type="caution">
    <text evidence="3">The sequence shown here is derived from an EMBL/GenBank/DDBJ whole genome shotgun (WGS) entry which is preliminary data.</text>
</comment>
<feature type="region of interest" description="Disordered" evidence="1">
    <location>
        <begin position="116"/>
        <end position="162"/>
    </location>
</feature>
<name>A0ABN2TLN5_9ACTN</name>